<sequence>MKYLAPLIMTALLAGCAIHDPADVAGKLSREFDKGERLMIACQKNESRCPRYEAFKQEWEREVDYLTTFEAALANHKARIARGYSV</sequence>
<dbReference type="KEGG" id="rpon:G3256_12125"/>
<dbReference type="AlphaFoldDB" id="A0A858SV25"/>
<reference evidence="1 2" key="1">
    <citation type="submission" date="2020-02" db="EMBL/GenBank/DDBJ databases">
        <title>Genome sequence of Roseobacter ponti.</title>
        <authorList>
            <person name="Hollensteiner J."/>
            <person name="Schneider D."/>
            <person name="Poehlein A."/>
            <person name="Daniel R."/>
        </authorList>
    </citation>
    <scope>NUCLEOTIDE SEQUENCE [LARGE SCALE GENOMIC DNA]</scope>
    <source>
        <strain evidence="1 2">DSM 106830</strain>
    </source>
</reference>
<evidence type="ECO:0000313" key="1">
    <source>
        <dbReference type="EMBL" id="QJF51857.1"/>
    </source>
</evidence>
<gene>
    <name evidence="1" type="ORF">G3256_12125</name>
</gene>
<dbReference type="Proteomes" id="UP000503308">
    <property type="component" value="Chromosome"/>
</dbReference>
<dbReference type="PROSITE" id="PS51257">
    <property type="entry name" value="PROKAR_LIPOPROTEIN"/>
    <property type="match status" value="1"/>
</dbReference>
<protein>
    <recommendedName>
        <fullName evidence="3">Lipoprotein</fullName>
    </recommendedName>
</protein>
<dbReference type="RefSeq" id="WP_169641075.1">
    <property type="nucleotide sequence ID" value="NZ_CP048788.1"/>
</dbReference>
<organism evidence="1 2">
    <name type="scientific">Roseobacter ponti</name>
    <dbReference type="NCBI Taxonomy" id="1891787"/>
    <lineage>
        <taxon>Bacteria</taxon>
        <taxon>Pseudomonadati</taxon>
        <taxon>Pseudomonadota</taxon>
        <taxon>Alphaproteobacteria</taxon>
        <taxon>Rhodobacterales</taxon>
        <taxon>Roseobacteraceae</taxon>
        <taxon>Roseobacter</taxon>
    </lineage>
</organism>
<evidence type="ECO:0008006" key="3">
    <source>
        <dbReference type="Google" id="ProtNLM"/>
    </source>
</evidence>
<evidence type="ECO:0000313" key="2">
    <source>
        <dbReference type="Proteomes" id="UP000503308"/>
    </source>
</evidence>
<accession>A0A858SV25</accession>
<dbReference type="EMBL" id="CP048788">
    <property type="protein sequence ID" value="QJF51857.1"/>
    <property type="molecule type" value="Genomic_DNA"/>
</dbReference>
<keyword evidence="2" id="KW-1185">Reference proteome</keyword>
<name>A0A858SV25_9RHOB</name>
<proteinExistence type="predicted"/>